<dbReference type="GO" id="GO:0016324">
    <property type="term" value="C:apical plasma membrane"/>
    <property type="evidence" value="ECO:0007669"/>
    <property type="project" value="UniProtKB-SubCell"/>
</dbReference>
<comment type="catalytic activity">
    <reaction evidence="14">
        <text>L-leucine(out) + L-arginine(in) = L-leucine(in) + L-arginine(out)</text>
        <dbReference type="Rhea" id="RHEA:71059"/>
        <dbReference type="ChEBI" id="CHEBI:32682"/>
        <dbReference type="ChEBI" id="CHEBI:57427"/>
    </reaction>
    <physiologicalReaction direction="left-to-right" evidence="14">
        <dbReference type="Rhea" id="RHEA:71060"/>
    </physiologicalReaction>
</comment>
<feature type="transmembrane region" description="Helical" evidence="19">
    <location>
        <begin position="204"/>
        <end position="225"/>
    </location>
</feature>
<evidence type="ECO:0000313" key="21">
    <source>
        <dbReference type="Proteomes" id="UP001497482"/>
    </source>
</evidence>
<dbReference type="Pfam" id="PF13520">
    <property type="entry name" value="AA_permease_2"/>
    <property type="match status" value="1"/>
</dbReference>
<evidence type="ECO:0000256" key="6">
    <source>
        <dbReference type="ARBA" id="ARBA00022692"/>
    </source>
</evidence>
<feature type="transmembrane region" description="Helical" evidence="19">
    <location>
        <begin position="14"/>
        <end position="38"/>
    </location>
</feature>
<evidence type="ECO:0000256" key="2">
    <source>
        <dbReference type="ARBA" id="ARBA00009523"/>
    </source>
</evidence>
<feature type="transmembrane region" description="Helical" evidence="19">
    <location>
        <begin position="245"/>
        <end position="266"/>
    </location>
</feature>
<feature type="transmembrane region" description="Helical" evidence="19">
    <location>
        <begin position="399"/>
        <end position="419"/>
    </location>
</feature>
<feature type="transmembrane region" description="Helical" evidence="19">
    <location>
        <begin position="91"/>
        <end position="113"/>
    </location>
</feature>
<evidence type="ECO:0000256" key="7">
    <source>
        <dbReference type="ARBA" id="ARBA00022989"/>
    </source>
</evidence>
<keyword evidence="8 19" id="KW-0472">Membrane</keyword>
<evidence type="ECO:0000256" key="8">
    <source>
        <dbReference type="ARBA" id="ARBA00023136"/>
    </source>
</evidence>
<keyword evidence="3" id="KW-0813">Transport</keyword>
<sequence length="473" mass="50914">MDKQPEGLKIKREIGLIGGISIVSGTMIGSGIFMSPQFVLSYVGSPGASLLVWALSGVVSMMAALCYTELGTIIGDSGGEFIYIFRTYGPLPAFFDGLNLIVLSKPFGIAAMSISIAEYSLAPFYPGCAPPEFVVKCVGAAAILLVATVNSLNVRVAVRVQVVFLVAKVLALTTIVIGGLVAVAQDSSTIVDNLSLENSFVGTGTSVSTFGMAFYQGLWSFAGWYNLNFVTEELKKPEVNLPKAIVVGVSLVTVLYLLVNVSYLSVMTPNELMSSNAVAVTWGNKVLGRWGWIMSVAAALSAFGSLNGSLFAGGRIVSVVAREGLLPDILSMAHVRRLTPSPSLIFTTFISLVVLLSGDFKTIVNYSSFVGWFFYAVTVSCVIYLRIKKPSLPRPYKVFILLPVLVVAASIFFVLTPILDNPQLEYLYVALSLLSGIILYIPFIHYKVCPRLLTKLTVFLQVFLEVSPAEKNV</sequence>
<dbReference type="EMBL" id="OZ035834">
    <property type="protein sequence ID" value="CAL1574768.1"/>
    <property type="molecule type" value="Genomic_DNA"/>
</dbReference>
<evidence type="ECO:0000256" key="15">
    <source>
        <dbReference type="ARBA" id="ARBA00074336"/>
    </source>
</evidence>
<comment type="catalytic activity">
    <reaction evidence="13">
        <text>L-cysteine(out) + L-arginine(in) = L-cysteine(in) + L-arginine(out)</text>
        <dbReference type="Rhea" id="RHEA:71071"/>
        <dbReference type="ChEBI" id="CHEBI:32682"/>
        <dbReference type="ChEBI" id="CHEBI:35235"/>
    </reaction>
    <physiologicalReaction direction="left-to-right" evidence="13">
        <dbReference type="Rhea" id="RHEA:71072"/>
    </physiologicalReaction>
</comment>
<proteinExistence type="inferred from homology"/>
<name>A0AAV2JAZ8_KNICA</name>
<evidence type="ECO:0000256" key="4">
    <source>
        <dbReference type="ARBA" id="ARBA00022475"/>
    </source>
</evidence>
<evidence type="ECO:0000256" key="12">
    <source>
        <dbReference type="ARBA" id="ARBA00051835"/>
    </source>
</evidence>
<keyword evidence="21" id="KW-1185">Reference proteome</keyword>
<feature type="transmembrane region" description="Helical" evidence="19">
    <location>
        <begin position="50"/>
        <end position="70"/>
    </location>
</feature>
<gene>
    <name evidence="20" type="ORF">KC01_LOCUS6462</name>
</gene>
<keyword evidence="9" id="KW-1015">Disulfide bond</keyword>
<dbReference type="AlphaFoldDB" id="A0AAV2JAZ8"/>
<keyword evidence="7 19" id="KW-1133">Transmembrane helix</keyword>
<dbReference type="PANTHER" id="PTHR11785:SF340">
    <property type="entry name" value="AROMATIC-PREFERRING AMINO ACID TRANSPORTER"/>
    <property type="match status" value="1"/>
</dbReference>
<evidence type="ECO:0000256" key="3">
    <source>
        <dbReference type="ARBA" id="ARBA00022448"/>
    </source>
</evidence>
<evidence type="ECO:0000256" key="19">
    <source>
        <dbReference type="SAM" id="Phobius"/>
    </source>
</evidence>
<feature type="transmembrane region" description="Helical" evidence="19">
    <location>
        <begin position="338"/>
        <end position="357"/>
    </location>
</feature>
<dbReference type="GO" id="GO:0015179">
    <property type="term" value="F:L-amino acid transmembrane transporter activity"/>
    <property type="evidence" value="ECO:0007669"/>
    <property type="project" value="TreeGrafter"/>
</dbReference>
<evidence type="ECO:0000256" key="18">
    <source>
        <dbReference type="ARBA" id="ARBA00093193"/>
    </source>
</evidence>
<dbReference type="PANTHER" id="PTHR11785">
    <property type="entry name" value="AMINO ACID TRANSPORTER"/>
    <property type="match status" value="1"/>
</dbReference>
<organism evidence="20 21">
    <name type="scientific">Knipowitschia caucasica</name>
    <name type="common">Caucasian dwarf goby</name>
    <name type="synonym">Pomatoschistus caucasicus</name>
    <dbReference type="NCBI Taxonomy" id="637954"/>
    <lineage>
        <taxon>Eukaryota</taxon>
        <taxon>Metazoa</taxon>
        <taxon>Chordata</taxon>
        <taxon>Craniata</taxon>
        <taxon>Vertebrata</taxon>
        <taxon>Euteleostomi</taxon>
        <taxon>Actinopterygii</taxon>
        <taxon>Neopterygii</taxon>
        <taxon>Teleostei</taxon>
        <taxon>Neoteleostei</taxon>
        <taxon>Acanthomorphata</taxon>
        <taxon>Gobiaria</taxon>
        <taxon>Gobiiformes</taxon>
        <taxon>Gobioidei</taxon>
        <taxon>Gobiidae</taxon>
        <taxon>Gobiinae</taxon>
        <taxon>Knipowitschia</taxon>
    </lineage>
</organism>
<evidence type="ECO:0000313" key="20">
    <source>
        <dbReference type="EMBL" id="CAL1574768.1"/>
    </source>
</evidence>
<comment type="catalytic activity">
    <reaction evidence="18">
        <text>L-phenylalanine(out) + L-arginine(in) = L-phenylalanine(in) + L-arginine(out)</text>
        <dbReference type="Rhea" id="RHEA:71067"/>
        <dbReference type="ChEBI" id="CHEBI:32682"/>
        <dbReference type="ChEBI" id="CHEBI:58095"/>
    </reaction>
    <physiologicalReaction direction="left-to-right" evidence="18">
        <dbReference type="Rhea" id="RHEA:71068"/>
    </physiologicalReaction>
</comment>
<dbReference type="Gene3D" id="1.20.1740.10">
    <property type="entry name" value="Amino acid/polyamine transporter I"/>
    <property type="match status" value="1"/>
</dbReference>
<evidence type="ECO:0000256" key="13">
    <source>
        <dbReference type="ARBA" id="ARBA00052179"/>
    </source>
</evidence>
<feature type="transmembrane region" description="Helical" evidence="19">
    <location>
        <begin position="292"/>
        <end position="317"/>
    </location>
</feature>
<evidence type="ECO:0000256" key="11">
    <source>
        <dbReference type="ARBA" id="ARBA00051814"/>
    </source>
</evidence>
<comment type="catalytic activity">
    <reaction evidence="12">
        <text>L-histidine(out) + L-arginine(in) = L-histidine(in) + L-arginine(out)</text>
        <dbReference type="Rhea" id="RHEA:71063"/>
        <dbReference type="ChEBI" id="CHEBI:32682"/>
        <dbReference type="ChEBI" id="CHEBI:57595"/>
    </reaction>
    <physiologicalReaction direction="left-to-right" evidence="12">
        <dbReference type="Rhea" id="RHEA:71064"/>
    </physiologicalReaction>
</comment>
<evidence type="ECO:0000256" key="14">
    <source>
        <dbReference type="ARBA" id="ARBA00052732"/>
    </source>
</evidence>
<evidence type="ECO:0000256" key="16">
    <source>
        <dbReference type="ARBA" id="ARBA00079910"/>
    </source>
</evidence>
<dbReference type="FunFam" id="1.20.1740.10:FF:000015">
    <property type="entry name" value="B(0,+)-type amino acid transporter 1"/>
    <property type="match status" value="1"/>
</dbReference>
<dbReference type="InterPro" id="IPR050598">
    <property type="entry name" value="AminoAcid_Transporter"/>
</dbReference>
<comment type="catalytic activity">
    <reaction evidence="10">
        <text>L-lysine(out) + L-arginine(in) = L-lysine(in) + L-arginine(out)</text>
        <dbReference type="Rhea" id="RHEA:70827"/>
        <dbReference type="ChEBI" id="CHEBI:32551"/>
        <dbReference type="ChEBI" id="CHEBI:32682"/>
    </reaction>
    <physiologicalReaction direction="left-to-right" evidence="10">
        <dbReference type="Rhea" id="RHEA:70828"/>
    </physiologicalReaction>
</comment>
<protein>
    <recommendedName>
        <fullName evidence="15">b(0,+)-type amino acid transporter 1</fullName>
    </recommendedName>
    <alternativeName>
        <fullName evidence="16">Glycoprotein-associated amino acid transporter b0,+AT1</fullName>
    </alternativeName>
    <alternativeName>
        <fullName evidence="17">Solute carrier family 7 member 9</fullName>
    </alternativeName>
</protein>
<feature type="transmembrane region" description="Helical" evidence="19">
    <location>
        <begin position="162"/>
        <end position="184"/>
    </location>
</feature>
<feature type="transmembrane region" description="Helical" evidence="19">
    <location>
        <begin position="133"/>
        <end position="150"/>
    </location>
</feature>
<evidence type="ECO:0000256" key="10">
    <source>
        <dbReference type="ARBA" id="ARBA00051323"/>
    </source>
</evidence>
<evidence type="ECO:0000256" key="9">
    <source>
        <dbReference type="ARBA" id="ARBA00023157"/>
    </source>
</evidence>
<feature type="transmembrane region" description="Helical" evidence="19">
    <location>
        <begin position="425"/>
        <end position="446"/>
    </location>
</feature>
<comment type="similarity">
    <text evidence="2">Belongs to the amino acid-polyamine-organocation (APC) superfamily.</text>
</comment>
<comment type="catalytic activity">
    <reaction evidence="11">
        <text>L-cystine(out) + L-arginine(in) = L-cystine(in) + L-arginine(out)</text>
        <dbReference type="Rhea" id="RHEA:71075"/>
        <dbReference type="ChEBI" id="CHEBI:32682"/>
        <dbReference type="ChEBI" id="CHEBI:35491"/>
    </reaction>
    <physiologicalReaction direction="left-to-right" evidence="11">
        <dbReference type="Rhea" id="RHEA:71076"/>
    </physiologicalReaction>
</comment>
<accession>A0AAV2JAZ8</accession>
<keyword evidence="6 19" id="KW-0812">Transmembrane</keyword>
<comment type="subcellular location">
    <subcellularLocation>
        <location evidence="1">Apical cell membrane</location>
        <topology evidence="1">Multi-pass membrane protein</topology>
    </subcellularLocation>
</comment>
<keyword evidence="5" id="KW-0597">Phosphoprotein</keyword>
<dbReference type="Proteomes" id="UP001497482">
    <property type="component" value="Chromosome 12"/>
</dbReference>
<evidence type="ECO:0000256" key="5">
    <source>
        <dbReference type="ARBA" id="ARBA00022553"/>
    </source>
</evidence>
<keyword evidence="4" id="KW-1003">Cell membrane</keyword>
<dbReference type="InterPro" id="IPR002293">
    <property type="entry name" value="AA/rel_permease1"/>
</dbReference>
<dbReference type="PIRSF" id="PIRSF006060">
    <property type="entry name" value="AA_transporter"/>
    <property type="match status" value="1"/>
</dbReference>
<evidence type="ECO:0000256" key="1">
    <source>
        <dbReference type="ARBA" id="ARBA00004424"/>
    </source>
</evidence>
<evidence type="ECO:0000256" key="17">
    <source>
        <dbReference type="ARBA" id="ARBA00083296"/>
    </source>
</evidence>
<feature type="transmembrane region" description="Helical" evidence="19">
    <location>
        <begin position="369"/>
        <end position="387"/>
    </location>
</feature>
<reference evidence="20 21" key="1">
    <citation type="submission" date="2024-04" db="EMBL/GenBank/DDBJ databases">
        <authorList>
            <person name="Waldvogel A.-M."/>
            <person name="Schoenle A."/>
        </authorList>
    </citation>
    <scope>NUCLEOTIDE SEQUENCE [LARGE SCALE GENOMIC DNA]</scope>
</reference>